<gene>
    <name evidence="1" type="ORF">NDU88_003849</name>
</gene>
<accession>A0AAV7KYL2</accession>
<proteinExistence type="predicted"/>
<evidence type="ECO:0000313" key="2">
    <source>
        <dbReference type="Proteomes" id="UP001066276"/>
    </source>
</evidence>
<dbReference type="EMBL" id="JANPWB010000016">
    <property type="protein sequence ID" value="KAJ1083694.1"/>
    <property type="molecule type" value="Genomic_DNA"/>
</dbReference>
<reference evidence="1" key="1">
    <citation type="journal article" date="2022" name="bioRxiv">
        <title>Sequencing and chromosome-scale assembly of the giantPleurodeles waltlgenome.</title>
        <authorList>
            <person name="Brown T."/>
            <person name="Elewa A."/>
            <person name="Iarovenko S."/>
            <person name="Subramanian E."/>
            <person name="Araus A.J."/>
            <person name="Petzold A."/>
            <person name="Susuki M."/>
            <person name="Suzuki K.-i.T."/>
            <person name="Hayashi T."/>
            <person name="Toyoda A."/>
            <person name="Oliveira C."/>
            <person name="Osipova E."/>
            <person name="Leigh N.D."/>
            <person name="Simon A."/>
            <person name="Yun M.H."/>
        </authorList>
    </citation>
    <scope>NUCLEOTIDE SEQUENCE</scope>
    <source>
        <strain evidence="1">20211129_DDA</strain>
        <tissue evidence="1">Liver</tissue>
    </source>
</reference>
<comment type="caution">
    <text evidence="1">The sequence shown here is derived from an EMBL/GenBank/DDBJ whole genome shotgun (WGS) entry which is preliminary data.</text>
</comment>
<name>A0AAV7KYL2_PLEWA</name>
<dbReference type="Proteomes" id="UP001066276">
    <property type="component" value="Chromosome 12"/>
</dbReference>
<protein>
    <submittedName>
        <fullName evidence="1">Uncharacterized protein</fullName>
    </submittedName>
</protein>
<keyword evidence="2" id="KW-1185">Reference proteome</keyword>
<organism evidence="1 2">
    <name type="scientific">Pleurodeles waltl</name>
    <name type="common">Iberian ribbed newt</name>
    <dbReference type="NCBI Taxonomy" id="8319"/>
    <lineage>
        <taxon>Eukaryota</taxon>
        <taxon>Metazoa</taxon>
        <taxon>Chordata</taxon>
        <taxon>Craniata</taxon>
        <taxon>Vertebrata</taxon>
        <taxon>Euteleostomi</taxon>
        <taxon>Amphibia</taxon>
        <taxon>Batrachia</taxon>
        <taxon>Caudata</taxon>
        <taxon>Salamandroidea</taxon>
        <taxon>Salamandridae</taxon>
        <taxon>Pleurodelinae</taxon>
        <taxon>Pleurodeles</taxon>
    </lineage>
</organism>
<dbReference type="AlphaFoldDB" id="A0AAV7KYL2"/>
<sequence length="131" mass="13757">MLLREHGGVLRVNTGLPAYSIDSRPGPWRSETENCNFLCHPAPVGVVLGLFTQVSSSGASLSHALWYSSLPGAVAEGILEVIIIVDATGDDVITIGNAADENVYIVVVVVTFKAGINDIVVDGAIIDENPN</sequence>
<evidence type="ECO:0000313" key="1">
    <source>
        <dbReference type="EMBL" id="KAJ1083694.1"/>
    </source>
</evidence>